<feature type="transmembrane region" description="Helical" evidence="1">
    <location>
        <begin position="65"/>
        <end position="82"/>
    </location>
</feature>
<keyword evidence="1" id="KW-0812">Transmembrane</keyword>
<gene>
    <name evidence="2" type="ORF">VO63_31550</name>
</gene>
<proteinExistence type="predicted"/>
<evidence type="ECO:0000313" key="2">
    <source>
        <dbReference type="EMBL" id="KKZ69956.1"/>
    </source>
</evidence>
<dbReference type="RefSeq" id="WP_046911503.1">
    <property type="nucleotide sequence ID" value="NZ_BAAAXG010000008.1"/>
</dbReference>
<evidence type="ECO:0000256" key="1">
    <source>
        <dbReference type="SAM" id="Phobius"/>
    </source>
</evidence>
<name>A0A2P2GEL9_STREW</name>
<protein>
    <submittedName>
        <fullName evidence="2">Uncharacterized protein</fullName>
    </submittedName>
</protein>
<evidence type="ECO:0000313" key="3">
    <source>
        <dbReference type="Proteomes" id="UP000265325"/>
    </source>
</evidence>
<organism evidence="2 3">
    <name type="scientific">Streptomyces showdoensis</name>
    <dbReference type="NCBI Taxonomy" id="68268"/>
    <lineage>
        <taxon>Bacteria</taxon>
        <taxon>Bacillati</taxon>
        <taxon>Actinomycetota</taxon>
        <taxon>Actinomycetes</taxon>
        <taxon>Kitasatosporales</taxon>
        <taxon>Streptomycetaceae</taxon>
        <taxon>Streptomyces</taxon>
    </lineage>
</organism>
<dbReference type="AlphaFoldDB" id="A0A2P2GEL9"/>
<sequence>MRWNPSDGLYAVLLICWAGYFALLAYQRARRDRQATDRLILKHPNVWAAFHGLGAGILLSFLHPAYGLLAAAVVFGAVRWTAPKTARRRTTRTR</sequence>
<accession>A0A2P2GEL9</accession>
<dbReference type="EMBL" id="LAQS01000073">
    <property type="protein sequence ID" value="KKZ69956.1"/>
    <property type="molecule type" value="Genomic_DNA"/>
</dbReference>
<keyword evidence="1" id="KW-0472">Membrane</keyword>
<keyword evidence="3" id="KW-1185">Reference proteome</keyword>
<dbReference type="Proteomes" id="UP000265325">
    <property type="component" value="Unassembled WGS sequence"/>
</dbReference>
<feature type="transmembrane region" description="Helical" evidence="1">
    <location>
        <begin position="39"/>
        <end position="59"/>
    </location>
</feature>
<comment type="caution">
    <text evidence="2">The sequence shown here is derived from an EMBL/GenBank/DDBJ whole genome shotgun (WGS) entry which is preliminary data.</text>
</comment>
<reference evidence="2 3" key="1">
    <citation type="submission" date="2015-05" db="EMBL/GenBank/DDBJ databases">
        <title>Draft Genome assembly of Streptomyces showdoensis.</title>
        <authorList>
            <person name="Thapa K.K."/>
            <person name="Metsa-Ketela M."/>
        </authorList>
    </citation>
    <scope>NUCLEOTIDE SEQUENCE [LARGE SCALE GENOMIC DNA]</scope>
    <source>
        <strain evidence="2 3">ATCC 15227</strain>
    </source>
</reference>
<keyword evidence="1" id="KW-1133">Transmembrane helix</keyword>
<feature type="transmembrane region" description="Helical" evidence="1">
    <location>
        <begin position="6"/>
        <end position="27"/>
    </location>
</feature>